<dbReference type="EMBL" id="JBALHR010000002">
    <property type="protein sequence ID" value="MEH7827182.1"/>
    <property type="molecule type" value="Genomic_DNA"/>
</dbReference>
<protein>
    <submittedName>
        <fullName evidence="3">DUF302 domain-containing protein</fullName>
    </submittedName>
</protein>
<dbReference type="Pfam" id="PF03625">
    <property type="entry name" value="DUF302"/>
    <property type="match status" value="1"/>
</dbReference>
<feature type="chain" id="PRO_5047417127" evidence="1">
    <location>
        <begin position="18"/>
        <end position="160"/>
    </location>
</feature>
<evidence type="ECO:0000313" key="4">
    <source>
        <dbReference type="Proteomes" id="UP001431963"/>
    </source>
</evidence>
<evidence type="ECO:0000259" key="2">
    <source>
        <dbReference type="Pfam" id="PF03625"/>
    </source>
</evidence>
<feature type="domain" description="DUF302" evidence="2">
    <location>
        <begin position="66"/>
        <end position="124"/>
    </location>
</feature>
<evidence type="ECO:0000313" key="3">
    <source>
        <dbReference type="EMBL" id="MEH7827182.1"/>
    </source>
</evidence>
<dbReference type="Gene3D" id="3.30.310.70">
    <property type="entry name" value="TT1751-like domain"/>
    <property type="match status" value="1"/>
</dbReference>
<dbReference type="RefSeq" id="WP_335419566.1">
    <property type="nucleotide sequence ID" value="NZ_JBALHR010000002.1"/>
</dbReference>
<accession>A0ABU8BSE5</accession>
<dbReference type="Proteomes" id="UP001431963">
    <property type="component" value="Unassembled WGS sequence"/>
</dbReference>
<comment type="caution">
    <text evidence="3">The sequence shown here is derived from an EMBL/GenBank/DDBJ whole genome shotgun (WGS) entry which is preliminary data.</text>
</comment>
<organism evidence="3 4">
    <name type="scientific">Gemmobacter denitrificans</name>
    <dbReference type="NCBI Taxonomy" id="3123040"/>
    <lineage>
        <taxon>Bacteria</taxon>
        <taxon>Pseudomonadati</taxon>
        <taxon>Pseudomonadota</taxon>
        <taxon>Alphaproteobacteria</taxon>
        <taxon>Rhodobacterales</taxon>
        <taxon>Paracoccaceae</taxon>
        <taxon>Gemmobacter</taxon>
    </lineage>
</organism>
<sequence>MRHLALLLALCPTLVMAETPVIAPMTNRDGWRVIDSAKPYAVLVDALKSATGDSPLRVVTEAGPTEAARKLDVILPGNRVIGVFAPQYAVRILPLSTAAMIEAPIRFYVTEDADGSATLAWKTPSHVFAPYMPEGGDELAAIAAELDAHFDAIAKVATAE</sequence>
<name>A0ABU8BSE5_9RHOB</name>
<keyword evidence="4" id="KW-1185">Reference proteome</keyword>
<feature type="signal peptide" evidence="1">
    <location>
        <begin position="1"/>
        <end position="17"/>
    </location>
</feature>
<dbReference type="InterPro" id="IPR005180">
    <property type="entry name" value="DUF302"/>
</dbReference>
<keyword evidence="1" id="KW-0732">Signal</keyword>
<dbReference type="SUPFAM" id="SSF103247">
    <property type="entry name" value="TT1751-like"/>
    <property type="match status" value="1"/>
</dbReference>
<gene>
    <name evidence="3" type="ORF">V6590_03400</name>
</gene>
<proteinExistence type="predicted"/>
<dbReference type="CDD" id="cd14797">
    <property type="entry name" value="DUF302"/>
    <property type="match status" value="1"/>
</dbReference>
<dbReference type="InterPro" id="IPR035923">
    <property type="entry name" value="TT1751-like_sf"/>
</dbReference>
<evidence type="ECO:0000256" key="1">
    <source>
        <dbReference type="SAM" id="SignalP"/>
    </source>
</evidence>
<reference evidence="3" key="1">
    <citation type="submission" date="2024-02" db="EMBL/GenBank/DDBJ databases">
        <title>Genome sequences of strain Gemmobacter sp. JM10B15.</title>
        <authorList>
            <person name="Zhang M."/>
        </authorList>
    </citation>
    <scope>NUCLEOTIDE SEQUENCE</scope>
    <source>
        <strain evidence="3">JM10B15</strain>
    </source>
</reference>